<protein>
    <submittedName>
        <fullName evidence="2">Uncharacterized protein</fullName>
    </submittedName>
</protein>
<dbReference type="EMBL" id="BOOA01000009">
    <property type="protein sequence ID" value="GIH23345.1"/>
    <property type="molecule type" value="Genomic_DNA"/>
</dbReference>
<evidence type="ECO:0000256" key="1">
    <source>
        <dbReference type="SAM" id="SignalP"/>
    </source>
</evidence>
<feature type="chain" id="PRO_5039233426" evidence="1">
    <location>
        <begin position="27"/>
        <end position="142"/>
    </location>
</feature>
<keyword evidence="3" id="KW-1185">Reference proteome</keyword>
<proteinExistence type="predicted"/>
<accession>A0A919UP70</accession>
<dbReference type="AlphaFoldDB" id="A0A919UP70"/>
<keyword evidence="1" id="KW-0732">Signal</keyword>
<feature type="signal peptide" evidence="1">
    <location>
        <begin position="1"/>
        <end position="26"/>
    </location>
</feature>
<sequence>MPRTRLFAAGALALALTMTLTGAANATQDPAPEPPECAGVTVALQLKDGRVYVNGEEVDAVPAIPAIPAHPDAAPAEPAKLTEVPGAPEGLEGPRFTMATEAGVVAYGTGQGDETLPAPPEGAVTYAMSCAVPAVPAVPPAE</sequence>
<reference evidence="2" key="1">
    <citation type="submission" date="2021-01" db="EMBL/GenBank/DDBJ databases">
        <title>Whole genome shotgun sequence of Acrocarpospora phusangensis NBRC 108782.</title>
        <authorList>
            <person name="Komaki H."/>
            <person name="Tamura T."/>
        </authorList>
    </citation>
    <scope>NUCLEOTIDE SEQUENCE</scope>
    <source>
        <strain evidence="2">NBRC 108782</strain>
    </source>
</reference>
<organism evidence="2 3">
    <name type="scientific">Acrocarpospora phusangensis</name>
    <dbReference type="NCBI Taxonomy" id="1070424"/>
    <lineage>
        <taxon>Bacteria</taxon>
        <taxon>Bacillati</taxon>
        <taxon>Actinomycetota</taxon>
        <taxon>Actinomycetes</taxon>
        <taxon>Streptosporangiales</taxon>
        <taxon>Streptosporangiaceae</taxon>
        <taxon>Acrocarpospora</taxon>
    </lineage>
</organism>
<gene>
    <name evidence="2" type="ORF">Aph01nite_16550</name>
</gene>
<comment type="caution">
    <text evidence="2">The sequence shown here is derived from an EMBL/GenBank/DDBJ whole genome shotgun (WGS) entry which is preliminary data.</text>
</comment>
<dbReference type="Proteomes" id="UP000640052">
    <property type="component" value="Unassembled WGS sequence"/>
</dbReference>
<evidence type="ECO:0000313" key="3">
    <source>
        <dbReference type="Proteomes" id="UP000640052"/>
    </source>
</evidence>
<dbReference type="RefSeq" id="WP_204040146.1">
    <property type="nucleotide sequence ID" value="NZ_BOOA01000009.1"/>
</dbReference>
<evidence type="ECO:0000313" key="2">
    <source>
        <dbReference type="EMBL" id="GIH23345.1"/>
    </source>
</evidence>
<name>A0A919UP70_9ACTN</name>